<sequence length="123" mass="14247">MISPLMQPKYDSTHRMQGNPDLHNHRTILVEIMRGFNTNVYIAFYFNEKPVIGFIADKYEEFSYCASTACHKKTDIRYMINSSASSTRTIPMTPYSLRIGEEMLASMIFLVRHRVASTIAPYR</sequence>
<name>A0A7S4NYU9_GUITH</name>
<protein>
    <submittedName>
        <fullName evidence="1">Uncharacterized protein</fullName>
    </submittedName>
</protein>
<proteinExistence type="predicted"/>
<accession>A0A7S4NYU9</accession>
<evidence type="ECO:0000313" key="1">
    <source>
        <dbReference type="EMBL" id="CAE2315817.1"/>
    </source>
</evidence>
<reference evidence="1" key="1">
    <citation type="submission" date="2021-01" db="EMBL/GenBank/DDBJ databases">
        <authorList>
            <person name="Corre E."/>
            <person name="Pelletier E."/>
            <person name="Niang G."/>
            <person name="Scheremetjew M."/>
            <person name="Finn R."/>
            <person name="Kale V."/>
            <person name="Holt S."/>
            <person name="Cochrane G."/>
            <person name="Meng A."/>
            <person name="Brown T."/>
            <person name="Cohen L."/>
        </authorList>
    </citation>
    <scope>NUCLEOTIDE SEQUENCE</scope>
    <source>
        <strain evidence="1">CCMP 2712</strain>
    </source>
</reference>
<dbReference type="EMBL" id="HBKN01031037">
    <property type="protein sequence ID" value="CAE2315817.1"/>
    <property type="molecule type" value="Transcribed_RNA"/>
</dbReference>
<dbReference type="AlphaFoldDB" id="A0A7S4NYU9"/>
<organism evidence="1">
    <name type="scientific">Guillardia theta</name>
    <name type="common">Cryptophyte</name>
    <name type="synonym">Cryptomonas phi</name>
    <dbReference type="NCBI Taxonomy" id="55529"/>
    <lineage>
        <taxon>Eukaryota</taxon>
        <taxon>Cryptophyceae</taxon>
        <taxon>Pyrenomonadales</taxon>
        <taxon>Geminigeraceae</taxon>
        <taxon>Guillardia</taxon>
    </lineage>
</organism>
<gene>
    <name evidence="1" type="ORF">GTHE00462_LOCUS24150</name>
</gene>